<gene>
    <name evidence="6" type="ORF">NA57DRAFT_34628</name>
</gene>
<evidence type="ECO:0000313" key="6">
    <source>
        <dbReference type="EMBL" id="KAF2101357.1"/>
    </source>
</evidence>
<evidence type="ECO:0000259" key="3">
    <source>
        <dbReference type="Pfam" id="PF12331"/>
    </source>
</evidence>
<evidence type="ECO:0000256" key="2">
    <source>
        <dbReference type="SAM" id="MobiDB-lite"/>
    </source>
</evidence>
<evidence type="ECO:0000256" key="1">
    <source>
        <dbReference type="SAM" id="Coils"/>
    </source>
</evidence>
<evidence type="ECO:0000259" key="5">
    <source>
        <dbReference type="Pfam" id="PF21048"/>
    </source>
</evidence>
<dbReference type="Pfam" id="PF21046">
    <property type="entry name" value="Rad26-like_C"/>
    <property type="match status" value="1"/>
</dbReference>
<dbReference type="InterPro" id="IPR022093">
    <property type="entry name" value="Rad26-like_helical"/>
</dbReference>
<reference evidence="6" key="1">
    <citation type="journal article" date="2020" name="Stud. Mycol.">
        <title>101 Dothideomycetes genomes: a test case for predicting lifestyles and emergence of pathogens.</title>
        <authorList>
            <person name="Haridas S."/>
            <person name="Albert R."/>
            <person name="Binder M."/>
            <person name="Bloem J."/>
            <person name="Labutti K."/>
            <person name="Salamov A."/>
            <person name="Andreopoulos B."/>
            <person name="Baker S."/>
            <person name="Barry K."/>
            <person name="Bills G."/>
            <person name="Bluhm B."/>
            <person name="Cannon C."/>
            <person name="Castanera R."/>
            <person name="Culley D."/>
            <person name="Daum C."/>
            <person name="Ezra D."/>
            <person name="Gonzalez J."/>
            <person name="Henrissat B."/>
            <person name="Kuo A."/>
            <person name="Liang C."/>
            <person name="Lipzen A."/>
            <person name="Lutzoni F."/>
            <person name="Magnuson J."/>
            <person name="Mondo S."/>
            <person name="Nolan M."/>
            <person name="Ohm R."/>
            <person name="Pangilinan J."/>
            <person name="Park H.-J."/>
            <person name="Ramirez L."/>
            <person name="Alfaro M."/>
            <person name="Sun H."/>
            <person name="Tritt A."/>
            <person name="Yoshinaga Y."/>
            <person name="Zwiers L.-H."/>
            <person name="Turgeon B."/>
            <person name="Goodwin S."/>
            <person name="Spatafora J."/>
            <person name="Crous P."/>
            <person name="Grigoriev I."/>
        </authorList>
    </citation>
    <scope>NUCLEOTIDE SEQUENCE</scope>
    <source>
        <strain evidence="6">CBS 133067</strain>
    </source>
</reference>
<feature type="compositionally biased region" description="Polar residues" evidence="2">
    <location>
        <begin position="86"/>
        <end position="97"/>
    </location>
</feature>
<accession>A0A9P4IMW4</accession>
<dbReference type="InterPro" id="IPR048379">
    <property type="entry name" value="Rad26-like_C"/>
</dbReference>
<evidence type="ECO:0000313" key="7">
    <source>
        <dbReference type="Proteomes" id="UP000799772"/>
    </source>
</evidence>
<evidence type="ECO:0008006" key="8">
    <source>
        <dbReference type="Google" id="ProtNLM"/>
    </source>
</evidence>
<feature type="compositionally biased region" description="Acidic residues" evidence="2">
    <location>
        <begin position="653"/>
        <end position="668"/>
    </location>
</feature>
<feature type="region of interest" description="Disordered" evidence="2">
    <location>
        <begin position="641"/>
        <end position="668"/>
    </location>
</feature>
<feature type="domain" description="Rad26-like N-terminal" evidence="5">
    <location>
        <begin position="210"/>
        <end position="251"/>
    </location>
</feature>
<protein>
    <recommendedName>
        <fullName evidence="8">DNA repair protein Rad26</fullName>
    </recommendedName>
</protein>
<sequence>LQSENDELKRTNNDSQIAYQTKAGEAALVRRRLENSTSEFEKRIRQIQESHTDVFSKQKAQLELAIREKKQLEEDHWFHQHDLRQAQATTGAKQSRGTLRGVGERTTSIDPGATTPKKSLQHLPYRDGFDDGDILMASPSKIKDKQKPSTPKKGEKRKRSMEQSPAQPLPLEAAEPVASPAMVSNVADGTQLRSQDIHLYKAEDERYDLMQKLINHHPSDDSADLFFEALSAHSFPSRPSQRLSSIISSQLQLIPRSASFPLEMIRVMLAVWQQCLYENYYEPLHLLVDTTSFLLLLQPFSFAPQLTIELLPLLMNTVDTIAIDVGKAAMNGSYTLPPGTAAVEAKVPTEACIELLNHMAVALVDEEPPIRVFWHIIQFDFTLLVIMKSQPLSIMCSMLRILQTSVLSSSFGVIHGLPNGDVDVERQQSRENDLVDRLLNLLVEIPKPMKGKREYNERDIAELRLDVLDVFSAMCTRGFSPDTKQSHGGKLLAEHRFAIGRLFKFLSDSVNLLYKLPPQPVPNILATILSDDSSVKEPQDRQNSPHALTSRAVNTTVRILHHLIATYTSLIDLRQKLAAVHGGVHKHLIGLARLAFSDQVLMEAGIENEVTDAAHEMLDDFLTFEEGESILALFGTPAKTAPLAEDGNGGGGEDGDHEMEAEMEVTEL</sequence>
<dbReference type="Pfam" id="PF12331">
    <property type="entry name" value="Rad26-like_helical_rpts"/>
    <property type="match status" value="1"/>
</dbReference>
<feature type="non-terminal residue" evidence="6">
    <location>
        <position position="1"/>
    </location>
</feature>
<feature type="domain" description="Rad26-like C-terminal" evidence="4">
    <location>
        <begin position="571"/>
        <end position="634"/>
    </location>
</feature>
<comment type="caution">
    <text evidence="6">The sequence shown here is derived from an EMBL/GenBank/DDBJ whole genome shotgun (WGS) entry which is preliminary data.</text>
</comment>
<keyword evidence="7" id="KW-1185">Reference proteome</keyword>
<feature type="region of interest" description="Disordered" evidence="2">
    <location>
        <begin position="85"/>
        <end position="171"/>
    </location>
</feature>
<proteinExistence type="predicted"/>
<dbReference type="EMBL" id="ML978123">
    <property type="protein sequence ID" value="KAF2101357.1"/>
    <property type="molecule type" value="Genomic_DNA"/>
</dbReference>
<dbReference type="Pfam" id="PF21048">
    <property type="entry name" value="Rad26-like_N"/>
    <property type="match status" value="1"/>
</dbReference>
<feature type="coiled-coil region" evidence="1">
    <location>
        <begin position="30"/>
        <end position="75"/>
    </location>
</feature>
<feature type="domain" description="Rad26-like helical repeats" evidence="3">
    <location>
        <begin position="313"/>
        <end position="564"/>
    </location>
</feature>
<dbReference type="InterPro" id="IPR048380">
    <property type="entry name" value="Rad26-like_N"/>
</dbReference>
<evidence type="ECO:0000259" key="4">
    <source>
        <dbReference type="Pfam" id="PF21046"/>
    </source>
</evidence>
<keyword evidence="1" id="KW-0175">Coiled coil</keyword>
<dbReference type="OrthoDB" id="5245063at2759"/>
<name>A0A9P4IMW4_9PEZI</name>
<organism evidence="6 7">
    <name type="scientific">Rhizodiscina lignyota</name>
    <dbReference type="NCBI Taxonomy" id="1504668"/>
    <lineage>
        <taxon>Eukaryota</taxon>
        <taxon>Fungi</taxon>
        <taxon>Dikarya</taxon>
        <taxon>Ascomycota</taxon>
        <taxon>Pezizomycotina</taxon>
        <taxon>Dothideomycetes</taxon>
        <taxon>Pleosporomycetidae</taxon>
        <taxon>Aulographales</taxon>
        <taxon>Rhizodiscinaceae</taxon>
        <taxon>Rhizodiscina</taxon>
    </lineage>
</organism>
<dbReference type="Proteomes" id="UP000799772">
    <property type="component" value="Unassembled WGS sequence"/>
</dbReference>
<dbReference type="AlphaFoldDB" id="A0A9P4IMW4"/>